<accession>A0A0A0LBU2</accession>
<keyword evidence="2" id="KW-1185">Reference proteome</keyword>
<reference evidence="1 2" key="3">
    <citation type="journal article" date="2010" name="BMC Genomics">
        <title>Transcriptome sequencing and comparative analysis of cucumber flowers with different sex types.</title>
        <authorList>
            <person name="Guo S."/>
            <person name="Zheng Y."/>
            <person name="Joung J.G."/>
            <person name="Liu S."/>
            <person name="Zhang Z."/>
            <person name="Crasta O.R."/>
            <person name="Sobral B.W."/>
            <person name="Xu Y."/>
            <person name="Huang S."/>
            <person name="Fei Z."/>
        </authorList>
    </citation>
    <scope>NUCLEOTIDE SEQUENCE [LARGE SCALE GENOMIC DNA]</scope>
    <source>
        <strain evidence="2">cv. 9930</strain>
    </source>
</reference>
<reference evidence="1 2" key="4">
    <citation type="journal article" date="2011" name="BMC Genomics">
        <title>RNA-Seq improves annotation of protein-coding genes in the cucumber genome.</title>
        <authorList>
            <person name="Li Z."/>
            <person name="Zhang Z."/>
            <person name="Yan P."/>
            <person name="Huang S."/>
            <person name="Fei Z."/>
            <person name="Lin K."/>
        </authorList>
    </citation>
    <scope>NUCLEOTIDE SEQUENCE [LARGE SCALE GENOMIC DNA]</scope>
    <source>
        <strain evidence="2">cv. 9930</strain>
    </source>
</reference>
<name>A0A0A0LBU2_CUCSA</name>
<dbReference type="Gramene" id="KGN59298">
    <property type="protein sequence ID" value="KGN59298"/>
    <property type="gene ID" value="Csa_3G806790"/>
</dbReference>
<gene>
    <name evidence="1" type="ORF">Csa_3G806790</name>
</gene>
<organism evidence="1 2">
    <name type="scientific">Cucumis sativus</name>
    <name type="common">Cucumber</name>
    <dbReference type="NCBI Taxonomy" id="3659"/>
    <lineage>
        <taxon>Eukaryota</taxon>
        <taxon>Viridiplantae</taxon>
        <taxon>Streptophyta</taxon>
        <taxon>Embryophyta</taxon>
        <taxon>Tracheophyta</taxon>
        <taxon>Spermatophyta</taxon>
        <taxon>Magnoliopsida</taxon>
        <taxon>eudicotyledons</taxon>
        <taxon>Gunneridae</taxon>
        <taxon>Pentapetalae</taxon>
        <taxon>rosids</taxon>
        <taxon>fabids</taxon>
        <taxon>Cucurbitales</taxon>
        <taxon>Cucurbitaceae</taxon>
        <taxon>Benincaseae</taxon>
        <taxon>Cucumis</taxon>
    </lineage>
</organism>
<reference evidence="1 2" key="2">
    <citation type="journal article" date="2009" name="PLoS ONE">
        <title>An integrated genetic and cytogenetic map of the cucumber genome.</title>
        <authorList>
            <person name="Ren Y."/>
            <person name="Zhang Z."/>
            <person name="Liu J."/>
            <person name="Staub J.E."/>
            <person name="Han Y."/>
            <person name="Cheng Z."/>
            <person name="Li X."/>
            <person name="Lu J."/>
            <person name="Miao H."/>
            <person name="Kang H."/>
            <person name="Xie B."/>
            <person name="Gu X."/>
            <person name="Wang X."/>
            <person name="Du Y."/>
            <person name="Jin W."/>
            <person name="Huang S."/>
        </authorList>
    </citation>
    <scope>NUCLEOTIDE SEQUENCE [LARGE SCALE GENOMIC DNA]</scope>
    <source>
        <strain evidence="2">cv. 9930</strain>
    </source>
</reference>
<protein>
    <submittedName>
        <fullName evidence="1">Uncharacterized protein</fullName>
    </submittedName>
</protein>
<sequence>MGARWTIEKGRWGAERGSPLDCASLANCVRAHLEEFMSVHAVVVPDFGRELQESVVS</sequence>
<dbReference type="Proteomes" id="UP000029981">
    <property type="component" value="Chromosome 3"/>
</dbReference>
<evidence type="ECO:0000313" key="2">
    <source>
        <dbReference type="Proteomes" id="UP000029981"/>
    </source>
</evidence>
<dbReference type="AlphaFoldDB" id="A0A0A0LBU2"/>
<proteinExistence type="predicted"/>
<dbReference type="EMBL" id="CM002924">
    <property type="protein sequence ID" value="KGN59298.1"/>
    <property type="molecule type" value="Genomic_DNA"/>
</dbReference>
<reference evidence="1 2" key="1">
    <citation type="journal article" date="2009" name="Nat. Genet.">
        <title>The genome of the cucumber, Cucumis sativus L.</title>
        <authorList>
            <person name="Huang S."/>
            <person name="Li R."/>
            <person name="Zhang Z."/>
            <person name="Li L."/>
            <person name="Gu X."/>
            <person name="Fan W."/>
            <person name="Lucas W.J."/>
            <person name="Wang X."/>
            <person name="Xie B."/>
            <person name="Ni P."/>
            <person name="Ren Y."/>
            <person name="Zhu H."/>
            <person name="Li J."/>
            <person name="Lin K."/>
            <person name="Jin W."/>
            <person name="Fei Z."/>
            <person name="Li G."/>
            <person name="Staub J."/>
            <person name="Kilian A."/>
            <person name="van der Vossen E.A."/>
            <person name="Wu Y."/>
            <person name="Guo J."/>
            <person name="He J."/>
            <person name="Jia Z."/>
            <person name="Ren Y."/>
            <person name="Tian G."/>
            <person name="Lu Y."/>
            <person name="Ruan J."/>
            <person name="Qian W."/>
            <person name="Wang M."/>
            <person name="Huang Q."/>
            <person name="Li B."/>
            <person name="Xuan Z."/>
            <person name="Cao J."/>
            <person name="Asan"/>
            <person name="Wu Z."/>
            <person name="Zhang J."/>
            <person name="Cai Q."/>
            <person name="Bai Y."/>
            <person name="Zhao B."/>
            <person name="Han Y."/>
            <person name="Li Y."/>
            <person name="Li X."/>
            <person name="Wang S."/>
            <person name="Shi Q."/>
            <person name="Liu S."/>
            <person name="Cho W.K."/>
            <person name="Kim J.Y."/>
            <person name="Xu Y."/>
            <person name="Heller-Uszynska K."/>
            <person name="Miao H."/>
            <person name="Cheng Z."/>
            <person name="Zhang S."/>
            <person name="Wu J."/>
            <person name="Yang Y."/>
            <person name="Kang H."/>
            <person name="Li M."/>
            <person name="Liang H."/>
            <person name="Ren X."/>
            <person name="Shi Z."/>
            <person name="Wen M."/>
            <person name="Jian M."/>
            <person name="Yang H."/>
            <person name="Zhang G."/>
            <person name="Yang Z."/>
            <person name="Chen R."/>
            <person name="Liu S."/>
            <person name="Li J."/>
            <person name="Ma L."/>
            <person name="Liu H."/>
            <person name="Zhou Y."/>
            <person name="Zhao J."/>
            <person name="Fang X."/>
            <person name="Li G."/>
            <person name="Fang L."/>
            <person name="Li Y."/>
            <person name="Liu D."/>
            <person name="Zheng H."/>
            <person name="Zhang Y."/>
            <person name="Qin N."/>
            <person name="Li Z."/>
            <person name="Yang G."/>
            <person name="Yang S."/>
            <person name="Bolund L."/>
            <person name="Kristiansen K."/>
            <person name="Zheng H."/>
            <person name="Li S."/>
            <person name="Zhang X."/>
            <person name="Yang H."/>
            <person name="Wang J."/>
            <person name="Sun R."/>
            <person name="Zhang B."/>
            <person name="Jiang S."/>
            <person name="Wang J."/>
            <person name="Du Y."/>
            <person name="Li S."/>
        </authorList>
    </citation>
    <scope>NUCLEOTIDE SEQUENCE [LARGE SCALE GENOMIC DNA]</scope>
    <source>
        <strain evidence="2">cv. 9930</strain>
    </source>
</reference>
<evidence type="ECO:0000313" key="1">
    <source>
        <dbReference type="EMBL" id="KGN59298.1"/>
    </source>
</evidence>